<dbReference type="Proteomes" id="UP000646749">
    <property type="component" value="Unassembled WGS sequence"/>
</dbReference>
<proteinExistence type="predicted"/>
<protein>
    <recommendedName>
        <fullName evidence="4">Integral membrane protein</fullName>
    </recommendedName>
</protein>
<keyword evidence="1" id="KW-0472">Membrane</keyword>
<feature type="transmembrane region" description="Helical" evidence="1">
    <location>
        <begin position="20"/>
        <end position="43"/>
    </location>
</feature>
<evidence type="ECO:0000256" key="1">
    <source>
        <dbReference type="SAM" id="Phobius"/>
    </source>
</evidence>
<keyword evidence="3" id="KW-1185">Reference proteome</keyword>
<feature type="transmembrane region" description="Helical" evidence="1">
    <location>
        <begin position="200"/>
        <end position="221"/>
    </location>
</feature>
<sequence length="382" mass="40359">MTAPVAGDGTGRPSTTRRTLLRLLGCLLGATVLVLASSLAVVWGTHRTAETVRTRSLPSVMELSAVRTALVRADTAAIDSFRTGQARLAGPGEEYQNQIAAASQSLAQAAEDIGSAADTSSRQLQVVEGLLVRYNDLVGQAYAHYGKDGRDGLSTAYLWYASRLLHSADGILAQLDSLIAAETAALETRLSSGWLSPAATLVWVLPVLLLLLLLVGTQVFLRRRFRRAVNWGLATATALLAVLAAGTSFALVSKAQLADAEEELSQVRRLSGEQFSAADREGMSALDGLVTEFCPPDRGCDITSEIFRTGLGSAAPSSPAPAPTPASDRAVLEGAQEVTGQAAAATSATSGAFVVLLLASPIVLLVWWGLRPRIEEYRYRSR</sequence>
<evidence type="ECO:0000313" key="2">
    <source>
        <dbReference type="EMBL" id="GIG86632.1"/>
    </source>
</evidence>
<keyword evidence="1" id="KW-1133">Transmembrane helix</keyword>
<evidence type="ECO:0008006" key="4">
    <source>
        <dbReference type="Google" id="ProtNLM"/>
    </source>
</evidence>
<gene>
    <name evidence="2" type="ORF">Pen02_15680</name>
</gene>
<keyword evidence="1" id="KW-0812">Transmembrane</keyword>
<dbReference type="RefSeq" id="WP_203865255.1">
    <property type="nucleotide sequence ID" value="NZ_BONW01000005.1"/>
</dbReference>
<feature type="transmembrane region" description="Helical" evidence="1">
    <location>
        <begin position="351"/>
        <end position="370"/>
    </location>
</feature>
<name>A0ABQ4DW05_9ACTN</name>
<evidence type="ECO:0000313" key="3">
    <source>
        <dbReference type="Proteomes" id="UP000646749"/>
    </source>
</evidence>
<feature type="transmembrane region" description="Helical" evidence="1">
    <location>
        <begin position="228"/>
        <end position="252"/>
    </location>
</feature>
<accession>A0ABQ4DW05</accession>
<dbReference type="EMBL" id="BONW01000005">
    <property type="protein sequence ID" value="GIG86632.1"/>
    <property type="molecule type" value="Genomic_DNA"/>
</dbReference>
<reference evidence="2 3" key="1">
    <citation type="submission" date="2021-01" db="EMBL/GenBank/DDBJ databases">
        <title>Whole genome shotgun sequence of Plantactinospora endophytica NBRC 110450.</title>
        <authorList>
            <person name="Komaki H."/>
            <person name="Tamura T."/>
        </authorList>
    </citation>
    <scope>NUCLEOTIDE SEQUENCE [LARGE SCALE GENOMIC DNA]</scope>
    <source>
        <strain evidence="2 3">NBRC 110450</strain>
    </source>
</reference>
<comment type="caution">
    <text evidence="2">The sequence shown here is derived from an EMBL/GenBank/DDBJ whole genome shotgun (WGS) entry which is preliminary data.</text>
</comment>
<organism evidence="2 3">
    <name type="scientific">Plantactinospora endophytica</name>
    <dbReference type="NCBI Taxonomy" id="673535"/>
    <lineage>
        <taxon>Bacteria</taxon>
        <taxon>Bacillati</taxon>
        <taxon>Actinomycetota</taxon>
        <taxon>Actinomycetes</taxon>
        <taxon>Micromonosporales</taxon>
        <taxon>Micromonosporaceae</taxon>
        <taxon>Plantactinospora</taxon>
    </lineage>
</organism>